<dbReference type="Gene3D" id="3.10.310.10">
    <property type="entry name" value="Diaminopimelate Epimerase, Chain A, domain 1"/>
    <property type="match status" value="2"/>
</dbReference>
<feature type="binding site" evidence="8">
    <location>
        <position position="196"/>
    </location>
    <ligand>
        <name>substrate</name>
    </ligand>
</feature>
<dbReference type="EC" id="5.1.1.7" evidence="3 8"/>
<dbReference type="GO" id="GO:0008837">
    <property type="term" value="F:diaminopimelate epimerase activity"/>
    <property type="evidence" value="ECO:0007669"/>
    <property type="project" value="UniProtKB-EC"/>
</dbReference>
<dbReference type="InterPro" id="IPR018510">
    <property type="entry name" value="DAP_epimerase_AS"/>
</dbReference>
<sequence>MADQVEFARMNGLGNKILVVDMRGRADKVTPQAAIALNADPATQFDQIMAIHDPKAEGTDAWIDILNSDGSKAQACGNGTRCVVQALAAETGRKSFTFQTVAGILNAKEHDDGSISVDMGKPVFAWNRIPLSEEFDTSRIELQIGPIDAPILHSPSAMSMGNPHAVFWVDKDPMDFDLERFGPLLENHPMFPEKANITLAQVTSDQSLRTRTWERGAGLTLACGSAACAAAVSAARTGRTGRRVEIDVASSPIRQPLVIEWREDDHVIMTGPAEWEWSGKVDPATGSFSRDLEAENHGQGAQAH</sequence>
<comment type="function">
    <text evidence="8">Catalyzes the stereoinversion of LL-2,6-diaminopimelate (L,L-DAP) to meso-diaminopimelate (meso-DAP), a precursor of L-lysine and an essential component of the bacterial peptidoglycan.</text>
</comment>
<dbReference type="HAMAP" id="MF_00197">
    <property type="entry name" value="DAP_epimerase"/>
    <property type="match status" value="1"/>
</dbReference>
<dbReference type="PROSITE" id="PS01326">
    <property type="entry name" value="DAP_EPIMERASE"/>
    <property type="match status" value="1"/>
</dbReference>
<evidence type="ECO:0000256" key="4">
    <source>
        <dbReference type="ARBA" id="ARBA00022605"/>
    </source>
</evidence>
<dbReference type="Pfam" id="PF01678">
    <property type="entry name" value="DAP_epimerase"/>
    <property type="match status" value="2"/>
</dbReference>
<feature type="binding site" evidence="8">
    <location>
        <position position="15"/>
    </location>
    <ligand>
        <name>substrate</name>
    </ligand>
</feature>
<comment type="similarity">
    <text evidence="2 8">Belongs to the diaminopimelate epimerase family.</text>
</comment>
<evidence type="ECO:0000313" key="12">
    <source>
        <dbReference type="Proteomes" id="UP001549031"/>
    </source>
</evidence>
<evidence type="ECO:0000256" key="6">
    <source>
        <dbReference type="ARBA" id="ARBA00023235"/>
    </source>
</evidence>
<dbReference type="InterPro" id="IPR001653">
    <property type="entry name" value="DAP_epimerase_DapF"/>
</dbReference>
<gene>
    <name evidence="8" type="primary">dapF</name>
    <name evidence="11" type="ORF">ABID21_002761</name>
</gene>
<dbReference type="PANTHER" id="PTHR31689:SF0">
    <property type="entry name" value="DIAMINOPIMELATE EPIMERASE"/>
    <property type="match status" value="1"/>
</dbReference>
<feature type="binding site" evidence="8">
    <location>
        <position position="162"/>
    </location>
    <ligand>
        <name>substrate</name>
    </ligand>
</feature>
<evidence type="ECO:0000256" key="9">
    <source>
        <dbReference type="PROSITE-ProRule" id="PRU10125"/>
    </source>
</evidence>
<dbReference type="RefSeq" id="WP_247244643.1">
    <property type="nucleotide sequence ID" value="NZ_JALJRA010000010.1"/>
</dbReference>
<evidence type="ECO:0000256" key="3">
    <source>
        <dbReference type="ARBA" id="ARBA00013080"/>
    </source>
</evidence>
<comment type="caution">
    <text evidence="11">The sequence shown here is derived from an EMBL/GenBank/DDBJ whole genome shotgun (WGS) entry which is preliminary data.</text>
</comment>
<name>A0ABV2H7V2_9HYPH</name>
<dbReference type="SUPFAM" id="SSF54506">
    <property type="entry name" value="Diaminopimelate epimerase-like"/>
    <property type="match status" value="2"/>
</dbReference>
<feature type="active site" description="Proton acceptor" evidence="8">
    <location>
        <position position="223"/>
    </location>
</feature>
<feature type="active site" evidence="9">
    <location>
        <position position="76"/>
    </location>
</feature>
<feature type="binding site" evidence="8">
    <location>
        <begin position="224"/>
        <end position="225"/>
    </location>
    <ligand>
        <name>substrate</name>
    </ligand>
</feature>
<comment type="subcellular location">
    <subcellularLocation>
        <location evidence="8">Cytoplasm</location>
    </subcellularLocation>
</comment>
<feature type="binding site" evidence="8">
    <location>
        <position position="67"/>
    </location>
    <ligand>
        <name>substrate</name>
    </ligand>
</feature>
<evidence type="ECO:0000256" key="2">
    <source>
        <dbReference type="ARBA" id="ARBA00010219"/>
    </source>
</evidence>
<evidence type="ECO:0000256" key="7">
    <source>
        <dbReference type="ARBA" id="ARBA00051712"/>
    </source>
</evidence>
<evidence type="ECO:0000256" key="1">
    <source>
        <dbReference type="ARBA" id="ARBA00005196"/>
    </source>
</evidence>
<proteinExistence type="inferred from homology"/>
<evidence type="ECO:0000313" key="11">
    <source>
        <dbReference type="EMBL" id="MET3586641.1"/>
    </source>
</evidence>
<feature type="binding site" evidence="8">
    <location>
        <position position="47"/>
    </location>
    <ligand>
        <name>substrate</name>
    </ligand>
</feature>
<keyword evidence="5 8" id="KW-0457">Lysine biosynthesis</keyword>
<dbReference type="PANTHER" id="PTHR31689">
    <property type="entry name" value="DIAMINOPIMELATE EPIMERASE, CHLOROPLASTIC"/>
    <property type="match status" value="1"/>
</dbReference>
<dbReference type="Proteomes" id="UP001549031">
    <property type="component" value="Unassembled WGS sequence"/>
</dbReference>
<dbReference type="EMBL" id="JBEPLJ010000010">
    <property type="protein sequence ID" value="MET3586641.1"/>
    <property type="molecule type" value="Genomic_DNA"/>
</dbReference>
<evidence type="ECO:0000256" key="5">
    <source>
        <dbReference type="ARBA" id="ARBA00023154"/>
    </source>
</evidence>
<evidence type="ECO:0000256" key="10">
    <source>
        <dbReference type="SAM" id="MobiDB-lite"/>
    </source>
</evidence>
<keyword evidence="8" id="KW-0963">Cytoplasm</keyword>
<dbReference type="NCBIfam" id="TIGR00652">
    <property type="entry name" value="DapF"/>
    <property type="match status" value="1"/>
</dbReference>
<reference evidence="11 12" key="1">
    <citation type="submission" date="2024-06" db="EMBL/GenBank/DDBJ databases">
        <title>Genomic Encyclopedia of Type Strains, Phase IV (KMG-IV): sequencing the most valuable type-strain genomes for metagenomic binning, comparative biology and taxonomic classification.</title>
        <authorList>
            <person name="Goeker M."/>
        </authorList>
    </citation>
    <scope>NUCLEOTIDE SEQUENCE [LARGE SCALE GENOMIC DNA]</scope>
    <source>
        <strain evidence="11 12">DSM 105042</strain>
    </source>
</reference>
<comment type="pathway">
    <text evidence="1 8">Amino-acid biosynthesis; L-lysine biosynthesis via DAP pathway; DL-2,6-diaminopimelate from LL-2,6-diaminopimelate: step 1/1.</text>
</comment>
<organism evidence="11 12">
    <name type="scientific">Pseudorhizobium tarimense</name>
    <dbReference type="NCBI Taxonomy" id="1079109"/>
    <lineage>
        <taxon>Bacteria</taxon>
        <taxon>Pseudomonadati</taxon>
        <taxon>Pseudomonadota</taxon>
        <taxon>Alphaproteobacteria</taxon>
        <taxon>Hyphomicrobiales</taxon>
        <taxon>Rhizobiaceae</taxon>
        <taxon>Rhizobium/Agrobacterium group</taxon>
        <taxon>Pseudorhizobium</taxon>
    </lineage>
</organism>
<feature type="active site" description="Proton donor" evidence="8">
    <location>
        <position position="76"/>
    </location>
</feature>
<keyword evidence="12" id="KW-1185">Reference proteome</keyword>
<comment type="catalytic activity">
    <reaction evidence="7 8">
        <text>(2S,6S)-2,6-diaminopimelate = meso-2,6-diaminopimelate</text>
        <dbReference type="Rhea" id="RHEA:15393"/>
        <dbReference type="ChEBI" id="CHEBI:57609"/>
        <dbReference type="ChEBI" id="CHEBI:57791"/>
        <dbReference type="EC" id="5.1.1.7"/>
    </reaction>
</comment>
<feature type="region of interest" description="Disordered" evidence="10">
    <location>
        <begin position="278"/>
        <end position="304"/>
    </location>
</feature>
<feature type="site" description="Could be important to modulate the pK values of the two catalytic cysteine residues" evidence="8">
    <location>
        <position position="214"/>
    </location>
</feature>
<protein>
    <recommendedName>
        <fullName evidence="3 8">Diaminopimelate epimerase</fullName>
        <shortName evidence="8">DAP epimerase</shortName>
        <ecNumber evidence="3 8">5.1.1.7</ecNumber>
    </recommendedName>
    <alternativeName>
        <fullName evidence="8">PLP-independent amino acid racemase</fullName>
    </alternativeName>
</protein>
<comment type="subunit">
    <text evidence="8">Homodimer.</text>
</comment>
<feature type="binding site" evidence="8">
    <location>
        <begin position="77"/>
        <end position="78"/>
    </location>
    <ligand>
        <name>substrate</name>
    </ligand>
</feature>
<accession>A0ABV2H7V2</accession>
<keyword evidence="4 8" id="KW-0028">Amino-acid biosynthesis</keyword>
<keyword evidence="6 8" id="KW-0413">Isomerase</keyword>
<feature type="site" description="Could be important to modulate the pK values of the two catalytic cysteine residues" evidence="8">
    <location>
        <position position="164"/>
    </location>
</feature>
<feature type="binding site" evidence="8">
    <location>
        <begin position="214"/>
        <end position="215"/>
    </location>
    <ligand>
        <name>substrate</name>
    </ligand>
</feature>
<evidence type="ECO:0000256" key="8">
    <source>
        <dbReference type="HAMAP-Rule" id="MF_00197"/>
    </source>
</evidence>